<comment type="catalytic activity">
    <reaction evidence="6">
        <text>tRNA(Sec) + L-serine + ATP = L-seryl-tRNA(Sec) + AMP + diphosphate + H(+)</text>
        <dbReference type="Rhea" id="RHEA:42580"/>
        <dbReference type="Rhea" id="RHEA-COMP:9742"/>
        <dbReference type="Rhea" id="RHEA-COMP:10128"/>
        <dbReference type="ChEBI" id="CHEBI:15378"/>
        <dbReference type="ChEBI" id="CHEBI:30616"/>
        <dbReference type="ChEBI" id="CHEBI:33019"/>
        <dbReference type="ChEBI" id="CHEBI:33384"/>
        <dbReference type="ChEBI" id="CHEBI:78442"/>
        <dbReference type="ChEBI" id="CHEBI:78533"/>
        <dbReference type="ChEBI" id="CHEBI:456215"/>
        <dbReference type="EC" id="6.1.1.11"/>
    </reaction>
</comment>
<reference evidence="11" key="1">
    <citation type="journal article" date="2019" name="Int. J. Syst. Evol. Microbiol.">
        <title>The Global Catalogue of Microorganisms (GCM) 10K type strain sequencing project: providing services to taxonomists for standard genome sequencing and annotation.</title>
        <authorList>
            <consortium name="The Broad Institute Genomics Platform"/>
            <consortium name="The Broad Institute Genome Sequencing Center for Infectious Disease"/>
            <person name="Wu L."/>
            <person name="Ma J."/>
        </authorList>
    </citation>
    <scope>NUCLEOTIDE SEQUENCE [LARGE SCALE GENOMIC DNA]</scope>
    <source>
        <strain evidence="11">JCM 17589</strain>
    </source>
</reference>
<evidence type="ECO:0000256" key="1">
    <source>
        <dbReference type="ARBA" id="ARBA00022598"/>
    </source>
</evidence>
<feature type="binding site" evidence="6">
    <location>
        <begin position="217"/>
        <end position="219"/>
    </location>
    <ligand>
        <name>L-serine</name>
        <dbReference type="ChEBI" id="CHEBI:33384"/>
    </ligand>
</feature>
<evidence type="ECO:0000256" key="6">
    <source>
        <dbReference type="HAMAP-Rule" id="MF_00176"/>
    </source>
</evidence>
<keyword evidence="3 6" id="KW-0067">ATP-binding</keyword>
<protein>
    <recommendedName>
        <fullName evidence="6">Serine--tRNA ligase</fullName>
        <ecNumber evidence="6">6.1.1.11</ecNumber>
    </recommendedName>
    <alternativeName>
        <fullName evidence="6">Seryl-tRNA synthetase</fullName>
        <shortName evidence="6">SerRS</shortName>
    </alternativeName>
    <alternativeName>
        <fullName evidence="6">Seryl-tRNA(Ser/Sec) synthetase</fullName>
    </alternativeName>
</protein>
<keyword evidence="2 6" id="KW-0547">Nucleotide-binding</keyword>
<name>A0ABP7Z6L4_9ACTN</name>
<evidence type="ECO:0000256" key="8">
    <source>
        <dbReference type="SAM" id="Phobius"/>
    </source>
</evidence>
<dbReference type="InterPro" id="IPR006195">
    <property type="entry name" value="aa-tRNA-synth_II"/>
</dbReference>
<dbReference type="InterPro" id="IPR002314">
    <property type="entry name" value="aa-tRNA-synt_IIb"/>
</dbReference>
<dbReference type="SUPFAM" id="SSF55681">
    <property type="entry name" value="Class II aaRS and biotin synthetases"/>
    <property type="match status" value="1"/>
</dbReference>
<dbReference type="Gene3D" id="3.30.930.10">
    <property type="entry name" value="Bira Bifunctional Protein, Domain 2"/>
    <property type="match status" value="1"/>
</dbReference>
<dbReference type="PROSITE" id="PS50862">
    <property type="entry name" value="AA_TRNA_LIGASE_II"/>
    <property type="match status" value="1"/>
</dbReference>
<proteinExistence type="inferred from homology"/>
<comment type="similarity">
    <text evidence="6">Belongs to the class-II aminoacyl-tRNA synthetase family. Type-1 seryl-tRNA synthetase subfamily.</text>
</comment>
<keyword evidence="8" id="KW-1133">Transmembrane helix</keyword>
<comment type="domain">
    <text evidence="6">Consists of two distinct domains, a catalytic core and a N-terminal extension that is involved in tRNA binding.</text>
</comment>
<keyword evidence="8" id="KW-0812">Transmembrane</keyword>
<dbReference type="GO" id="GO:0016874">
    <property type="term" value="F:ligase activity"/>
    <property type="evidence" value="ECO:0007669"/>
    <property type="project" value="UniProtKB-KW"/>
</dbReference>
<evidence type="ECO:0000256" key="5">
    <source>
        <dbReference type="ARBA" id="ARBA00023146"/>
    </source>
</evidence>
<dbReference type="InterPro" id="IPR015866">
    <property type="entry name" value="Ser-tRNA-synth_1_N"/>
</dbReference>
<feature type="transmembrane region" description="Helical" evidence="8">
    <location>
        <begin position="150"/>
        <end position="170"/>
    </location>
</feature>
<comment type="function">
    <text evidence="6">Catalyzes the attachment of serine to tRNA(Ser). Is also able to aminoacylate tRNA(Sec) with serine, to form the misacylated tRNA L-seryl-tRNA(Sec), which will be further converted into selenocysteinyl-tRNA(Sec).</text>
</comment>
<dbReference type="Pfam" id="PF00587">
    <property type="entry name" value="tRNA-synt_2b"/>
    <property type="match status" value="1"/>
</dbReference>
<dbReference type="NCBIfam" id="TIGR00414">
    <property type="entry name" value="serS"/>
    <property type="match status" value="1"/>
</dbReference>
<accession>A0ABP7Z6L4</accession>
<dbReference type="PRINTS" id="PR00981">
    <property type="entry name" value="TRNASYNTHSER"/>
</dbReference>
<keyword evidence="6" id="KW-0963">Cytoplasm</keyword>
<gene>
    <name evidence="6 10" type="primary">serS</name>
    <name evidence="10" type="ORF">GCM10022285_56710</name>
</gene>
<feature type="binding site" evidence="6">
    <location>
        <position position="271"/>
    </location>
    <ligand>
        <name>L-serine</name>
        <dbReference type="ChEBI" id="CHEBI:33384"/>
    </ligand>
</feature>
<evidence type="ECO:0000259" key="9">
    <source>
        <dbReference type="PROSITE" id="PS50862"/>
    </source>
</evidence>
<dbReference type="PANTHER" id="PTHR11778">
    <property type="entry name" value="SERYL-TRNA SYNTHETASE"/>
    <property type="match status" value="1"/>
</dbReference>
<dbReference type="PIRSF" id="PIRSF001529">
    <property type="entry name" value="Ser-tRNA-synth_IIa"/>
    <property type="match status" value="1"/>
</dbReference>
<comment type="subcellular location">
    <subcellularLocation>
        <location evidence="6">Cytoplasm</location>
    </subcellularLocation>
</comment>
<sequence length="412" mass="45551">MRASQRARGEDVALVDALLSADERRRSSGVRFDELRAEQKSLGKLIGRATGDEKSELLKRAEQLKADVKAADAERDAADTETQELLLKLSNLVHPDVPVGGEEDFVTLETHGTVRDFSAEGFEPKDHLELGQLLGAIDVERGAKVSGSRFYFLTGVGALLELALVNAAMAQATAAGFTPMLTPALVRPQSMAGTGFLGQAAQDVYHLDKDDLYLVGTSEVALAAYHMDEILDAGKLPLRYAGFSPCFRREAGSHGKDTRGIFRVHQFDKVEMFSYVAPEESQEEHRRLLEWEKQWLTSLELPFRVIDVASGDLGSSAARKYDCEAWIPTQGKYRELTSTSDCTEYQSRRLQIRVREDKKVRPLATLNGTLCAVPRTIVAILENHQQPDGSVRVPEVLRPYLGGREILEPVAK</sequence>
<feature type="domain" description="Aminoacyl-transfer RNA synthetases class-II family profile" evidence="9">
    <location>
        <begin position="126"/>
        <end position="394"/>
    </location>
</feature>
<dbReference type="Proteomes" id="UP001501845">
    <property type="component" value="Unassembled WGS sequence"/>
</dbReference>
<keyword evidence="5 6" id="KW-0030">Aminoacyl-tRNA synthetase</keyword>
<dbReference type="InterPro" id="IPR010978">
    <property type="entry name" value="tRNA-bd_arm"/>
</dbReference>
<keyword evidence="7" id="KW-0175">Coiled coil</keyword>
<evidence type="ECO:0000313" key="10">
    <source>
        <dbReference type="EMBL" id="GAA4148507.1"/>
    </source>
</evidence>
<feature type="binding site" evidence="6">
    <location>
        <position position="264"/>
    </location>
    <ligand>
        <name>ATP</name>
        <dbReference type="ChEBI" id="CHEBI:30616"/>
    </ligand>
</feature>
<dbReference type="InterPro" id="IPR002317">
    <property type="entry name" value="Ser-tRNA-ligase_type_1"/>
</dbReference>
<dbReference type="CDD" id="cd00770">
    <property type="entry name" value="SerRS_core"/>
    <property type="match status" value="1"/>
</dbReference>
<dbReference type="InterPro" id="IPR042103">
    <property type="entry name" value="SerRS_1_N_sf"/>
</dbReference>
<evidence type="ECO:0000313" key="11">
    <source>
        <dbReference type="Proteomes" id="UP001501845"/>
    </source>
</evidence>
<feature type="coiled-coil region" evidence="7">
    <location>
        <begin position="54"/>
        <end position="81"/>
    </location>
</feature>
<dbReference type="SUPFAM" id="SSF46589">
    <property type="entry name" value="tRNA-binding arm"/>
    <property type="match status" value="1"/>
</dbReference>
<feature type="binding site" evidence="6">
    <location>
        <begin position="335"/>
        <end position="338"/>
    </location>
    <ligand>
        <name>ATP</name>
        <dbReference type="ChEBI" id="CHEBI:30616"/>
    </ligand>
</feature>
<keyword evidence="11" id="KW-1185">Reference proteome</keyword>
<keyword evidence="1 6" id="KW-0436">Ligase</keyword>
<dbReference type="InterPro" id="IPR045864">
    <property type="entry name" value="aa-tRNA-synth_II/BPL/LPL"/>
</dbReference>
<dbReference type="Pfam" id="PF02403">
    <property type="entry name" value="Seryl_tRNA_N"/>
    <property type="match status" value="1"/>
</dbReference>
<dbReference type="HAMAP" id="MF_00176">
    <property type="entry name" value="Ser_tRNA_synth_type1"/>
    <property type="match status" value="1"/>
</dbReference>
<keyword evidence="8" id="KW-0472">Membrane</keyword>
<evidence type="ECO:0000256" key="4">
    <source>
        <dbReference type="ARBA" id="ARBA00022917"/>
    </source>
</evidence>
<keyword evidence="4 6" id="KW-0648">Protein biosynthesis</keyword>
<dbReference type="Gene3D" id="1.10.287.40">
    <property type="entry name" value="Serine-tRNA synthetase, tRNA binding domain"/>
    <property type="match status" value="1"/>
</dbReference>
<evidence type="ECO:0000256" key="3">
    <source>
        <dbReference type="ARBA" id="ARBA00022840"/>
    </source>
</evidence>
<evidence type="ECO:0000256" key="7">
    <source>
        <dbReference type="SAM" id="Coils"/>
    </source>
</evidence>
<comment type="caution">
    <text evidence="10">The sequence shown here is derived from an EMBL/GenBank/DDBJ whole genome shotgun (WGS) entry which is preliminary data.</text>
</comment>
<comment type="catalytic activity">
    <reaction evidence="6">
        <text>tRNA(Ser) + L-serine + ATP = L-seryl-tRNA(Ser) + AMP + diphosphate + H(+)</text>
        <dbReference type="Rhea" id="RHEA:12292"/>
        <dbReference type="Rhea" id="RHEA-COMP:9669"/>
        <dbReference type="Rhea" id="RHEA-COMP:9703"/>
        <dbReference type="ChEBI" id="CHEBI:15378"/>
        <dbReference type="ChEBI" id="CHEBI:30616"/>
        <dbReference type="ChEBI" id="CHEBI:33019"/>
        <dbReference type="ChEBI" id="CHEBI:33384"/>
        <dbReference type="ChEBI" id="CHEBI:78442"/>
        <dbReference type="ChEBI" id="CHEBI:78533"/>
        <dbReference type="ChEBI" id="CHEBI:456215"/>
        <dbReference type="EC" id="6.1.1.11"/>
    </reaction>
</comment>
<organism evidence="10 11">
    <name type="scientific">Streptomyces tunisiensis</name>
    <dbReference type="NCBI Taxonomy" id="948699"/>
    <lineage>
        <taxon>Bacteria</taxon>
        <taxon>Bacillati</taxon>
        <taxon>Actinomycetota</taxon>
        <taxon>Actinomycetes</taxon>
        <taxon>Kitasatosporales</taxon>
        <taxon>Streptomycetaceae</taxon>
        <taxon>Streptomyces</taxon>
    </lineage>
</organism>
<dbReference type="EC" id="6.1.1.11" evidence="6"/>
<dbReference type="EMBL" id="BAABBU010000031">
    <property type="protein sequence ID" value="GAA4148507.1"/>
    <property type="molecule type" value="Genomic_DNA"/>
</dbReference>
<comment type="pathway">
    <text evidence="6">Aminoacyl-tRNA biosynthesis; selenocysteinyl-tRNA(Sec) biosynthesis; L-seryl-tRNA(Sec) from L-serine and tRNA(Sec): step 1/1.</text>
</comment>
<dbReference type="InterPro" id="IPR033729">
    <property type="entry name" value="SerRS_core"/>
</dbReference>
<evidence type="ECO:0000256" key="2">
    <source>
        <dbReference type="ARBA" id="ARBA00022741"/>
    </source>
</evidence>
<feature type="binding site" evidence="6">
    <location>
        <position position="369"/>
    </location>
    <ligand>
        <name>L-serine</name>
        <dbReference type="ChEBI" id="CHEBI:33384"/>
    </ligand>
</feature>
<comment type="subunit">
    <text evidence="6">Homodimer. The tRNA molecule binds across the dimer.</text>
</comment>
<feature type="binding site" evidence="6">
    <location>
        <begin position="248"/>
        <end position="250"/>
    </location>
    <ligand>
        <name>ATP</name>
        <dbReference type="ChEBI" id="CHEBI:30616"/>
    </ligand>
</feature>